<reference evidence="2" key="2">
    <citation type="journal article" date="2022" name="Sci. Total Environ.">
        <title>Prevalence, transmission, and molecular epidemiology of tet(X)-positive bacteria among humans, animals, and environmental niches in China: An epidemiological, and genomic-based study.</title>
        <authorList>
            <person name="Dong N."/>
            <person name="Zeng Y."/>
            <person name="Cai C."/>
            <person name="Sun C."/>
            <person name="Lu J."/>
            <person name="Liu C."/>
            <person name="Zhou H."/>
            <person name="Sun Q."/>
            <person name="Shu L."/>
            <person name="Wang H."/>
            <person name="Wang Y."/>
            <person name="Wang S."/>
            <person name="Wu C."/>
            <person name="Chan E.W."/>
            <person name="Chen G."/>
            <person name="Shen Z."/>
            <person name="Chen S."/>
            <person name="Zhang R."/>
        </authorList>
    </citation>
    <scope>NUCLEOTIDE SEQUENCE</scope>
    <source>
        <strain evidence="2">R1692</strain>
    </source>
</reference>
<feature type="transmembrane region" description="Helical" evidence="1">
    <location>
        <begin position="119"/>
        <end position="140"/>
    </location>
</feature>
<reference evidence="2" key="1">
    <citation type="submission" date="2020-06" db="EMBL/GenBank/DDBJ databases">
        <authorList>
            <person name="Dong N."/>
        </authorList>
    </citation>
    <scope>NUCLEOTIDE SEQUENCE</scope>
    <source>
        <strain evidence="2">R1692</strain>
    </source>
</reference>
<accession>A0ABT7NQK2</accession>
<gene>
    <name evidence="2" type="ORF">HX018_13755</name>
</gene>
<keyword evidence="1" id="KW-0472">Membrane</keyword>
<name>A0ABT7NQK2_9SPHI</name>
<keyword evidence="3" id="KW-1185">Reference proteome</keyword>
<feature type="transmembrane region" description="Helical" evidence="1">
    <location>
        <begin position="68"/>
        <end position="87"/>
    </location>
</feature>
<organism evidence="2 3">
    <name type="scientific">Sphingobacterium hotanense</name>
    <dbReference type="NCBI Taxonomy" id="649196"/>
    <lineage>
        <taxon>Bacteria</taxon>
        <taxon>Pseudomonadati</taxon>
        <taxon>Bacteroidota</taxon>
        <taxon>Sphingobacteriia</taxon>
        <taxon>Sphingobacteriales</taxon>
        <taxon>Sphingobacteriaceae</taxon>
        <taxon>Sphingobacterium</taxon>
    </lineage>
</organism>
<sequence length="176" mass="20108">MKKQAKQANKTPQFNRPVEKYFYELDQSYGNSNITALSIGLTLAFFGIMGLIWMIPFPQFDFLVKMNAHTFLNWGSFFIAIVVYCYLKLAPTLSYAVLFCIGIMSFFIVQLEYVERDGGPSVILVCSIIAVLGLLITFLAGNKNKDNKDGNSFIKLLTIGPVWLWSKLFDKLKWKY</sequence>
<evidence type="ECO:0008006" key="4">
    <source>
        <dbReference type="Google" id="ProtNLM"/>
    </source>
</evidence>
<evidence type="ECO:0000313" key="2">
    <source>
        <dbReference type="EMBL" id="MDM1049303.1"/>
    </source>
</evidence>
<feature type="transmembrane region" description="Helical" evidence="1">
    <location>
        <begin position="94"/>
        <end position="113"/>
    </location>
</feature>
<keyword evidence="1" id="KW-1133">Transmembrane helix</keyword>
<comment type="caution">
    <text evidence="2">The sequence shown here is derived from an EMBL/GenBank/DDBJ whole genome shotgun (WGS) entry which is preliminary data.</text>
</comment>
<evidence type="ECO:0000256" key="1">
    <source>
        <dbReference type="SAM" id="Phobius"/>
    </source>
</evidence>
<dbReference type="Proteomes" id="UP001170954">
    <property type="component" value="Unassembled WGS sequence"/>
</dbReference>
<keyword evidence="1" id="KW-0812">Transmembrane</keyword>
<protein>
    <recommendedName>
        <fullName evidence="4">DUF962 domain-containing protein</fullName>
    </recommendedName>
</protein>
<evidence type="ECO:0000313" key="3">
    <source>
        <dbReference type="Proteomes" id="UP001170954"/>
    </source>
</evidence>
<dbReference type="RefSeq" id="WP_286651756.1">
    <property type="nucleotide sequence ID" value="NZ_JACAGK010000043.1"/>
</dbReference>
<dbReference type="EMBL" id="JACAGK010000043">
    <property type="protein sequence ID" value="MDM1049303.1"/>
    <property type="molecule type" value="Genomic_DNA"/>
</dbReference>
<feature type="transmembrane region" description="Helical" evidence="1">
    <location>
        <begin position="34"/>
        <end position="56"/>
    </location>
</feature>
<proteinExistence type="predicted"/>